<name>A0ABD0KDF0_9CAEN</name>
<organism evidence="1 2">
    <name type="scientific">Batillaria attramentaria</name>
    <dbReference type="NCBI Taxonomy" id="370345"/>
    <lineage>
        <taxon>Eukaryota</taxon>
        <taxon>Metazoa</taxon>
        <taxon>Spiralia</taxon>
        <taxon>Lophotrochozoa</taxon>
        <taxon>Mollusca</taxon>
        <taxon>Gastropoda</taxon>
        <taxon>Caenogastropoda</taxon>
        <taxon>Sorbeoconcha</taxon>
        <taxon>Cerithioidea</taxon>
        <taxon>Batillariidae</taxon>
        <taxon>Batillaria</taxon>
    </lineage>
</organism>
<reference evidence="1 2" key="1">
    <citation type="journal article" date="2023" name="Sci. Data">
        <title>Genome assembly of the Korean intertidal mud-creeper Batillaria attramentaria.</title>
        <authorList>
            <person name="Patra A.K."/>
            <person name="Ho P.T."/>
            <person name="Jun S."/>
            <person name="Lee S.J."/>
            <person name="Kim Y."/>
            <person name="Won Y.J."/>
        </authorList>
    </citation>
    <scope>NUCLEOTIDE SEQUENCE [LARGE SCALE GENOMIC DNA]</scope>
    <source>
        <strain evidence="1">Wonlab-2016</strain>
    </source>
</reference>
<protein>
    <submittedName>
        <fullName evidence="1">Uncharacterized protein</fullName>
    </submittedName>
</protein>
<evidence type="ECO:0000313" key="2">
    <source>
        <dbReference type="Proteomes" id="UP001519460"/>
    </source>
</evidence>
<dbReference type="Proteomes" id="UP001519460">
    <property type="component" value="Unassembled WGS sequence"/>
</dbReference>
<gene>
    <name evidence="1" type="ORF">BaRGS_00023568</name>
</gene>
<accession>A0ABD0KDF0</accession>
<evidence type="ECO:0000313" key="1">
    <source>
        <dbReference type="EMBL" id="KAK7485158.1"/>
    </source>
</evidence>
<comment type="caution">
    <text evidence="1">The sequence shown here is derived from an EMBL/GenBank/DDBJ whole genome shotgun (WGS) entry which is preliminary data.</text>
</comment>
<proteinExistence type="predicted"/>
<dbReference type="AlphaFoldDB" id="A0ABD0KDF0"/>
<keyword evidence="2" id="KW-1185">Reference proteome</keyword>
<sequence>MLCEFASSIDSRRKRTTLLGVGLQFNLLVPVVLFSPPLRYRRGCYAAPLIVSATTVSSDIDCINQCPPSDSGLAADLRLDQNFIFWGVSVNMDWDFQGQPSE</sequence>
<dbReference type="EMBL" id="JACVVK020000198">
    <property type="protein sequence ID" value="KAK7485158.1"/>
    <property type="molecule type" value="Genomic_DNA"/>
</dbReference>